<dbReference type="SUPFAM" id="SSF53335">
    <property type="entry name" value="S-adenosyl-L-methionine-dependent methyltransferases"/>
    <property type="match status" value="1"/>
</dbReference>
<dbReference type="Gene3D" id="3.40.50.150">
    <property type="entry name" value="Vaccinia Virus protein VP39"/>
    <property type="match status" value="1"/>
</dbReference>
<dbReference type="Proteomes" id="UP000178602">
    <property type="component" value="Unassembled WGS sequence"/>
</dbReference>
<evidence type="ECO:0000313" key="3">
    <source>
        <dbReference type="EMBL" id="OGC27899.1"/>
    </source>
</evidence>
<dbReference type="GO" id="GO:0031167">
    <property type="term" value="P:rRNA methylation"/>
    <property type="evidence" value="ECO:0007669"/>
    <property type="project" value="InterPro"/>
</dbReference>
<accession>A0A1F4T5X5</accession>
<dbReference type="EMBL" id="MEUG01000001">
    <property type="protein sequence ID" value="OGC27899.1"/>
    <property type="molecule type" value="Genomic_DNA"/>
</dbReference>
<dbReference type="CDD" id="cd02440">
    <property type="entry name" value="AdoMet_MTases"/>
    <property type="match status" value="1"/>
</dbReference>
<sequence length="182" mass="20048">MRVIAGLVKGRQLKTPKGSNTRPLTDRVRGALFNILSAKAVESEFLDLFAGTGAVGIEALSRGASRAVFVELNRKAVELIRENLALTGFSERAEVFLADALRAIGLLSGKGERFDLIFIGAPYDSPILAKVIEKIAESELLKPDGILIAEHRKQHQLDPFYGKIKLYREAKYGETVLNFYTT</sequence>
<dbReference type="PIRSF" id="PIRSF004553">
    <property type="entry name" value="CHP00095"/>
    <property type="match status" value="1"/>
</dbReference>
<organism evidence="3 4">
    <name type="scientific">candidate division WOR-1 bacterium RIFOXYC12_FULL_54_18</name>
    <dbReference type="NCBI Taxonomy" id="1802584"/>
    <lineage>
        <taxon>Bacteria</taxon>
        <taxon>Bacillati</taxon>
        <taxon>Saganbacteria</taxon>
    </lineage>
</organism>
<dbReference type="GO" id="GO:0008168">
    <property type="term" value="F:methyltransferase activity"/>
    <property type="evidence" value="ECO:0007669"/>
    <property type="project" value="UniProtKB-KW"/>
</dbReference>
<keyword evidence="2 3" id="KW-0808">Transferase</keyword>
<dbReference type="AlphaFoldDB" id="A0A1F4T5X5"/>
<proteinExistence type="predicted"/>
<gene>
    <name evidence="3" type="ORF">A3K49_02715</name>
</gene>
<dbReference type="InterPro" id="IPR029063">
    <property type="entry name" value="SAM-dependent_MTases_sf"/>
</dbReference>
<dbReference type="PANTHER" id="PTHR43542">
    <property type="entry name" value="METHYLTRANSFERASE"/>
    <property type="match status" value="1"/>
</dbReference>
<evidence type="ECO:0000256" key="2">
    <source>
        <dbReference type="ARBA" id="ARBA00022679"/>
    </source>
</evidence>
<protein>
    <submittedName>
        <fullName evidence="3">16S rRNA (Guanine(966)-N(2))-methyltransferase RsmD</fullName>
    </submittedName>
</protein>
<reference evidence="3 4" key="1">
    <citation type="journal article" date="2016" name="Nat. Commun.">
        <title>Thousands of microbial genomes shed light on interconnected biogeochemical processes in an aquifer system.</title>
        <authorList>
            <person name="Anantharaman K."/>
            <person name="Brown C.T."/>
            <person name="Hug L.A."/>
            <person name="Sharon I."/>
            <person name="Castelle C.J."/>
            <person name="Probst A.J."/>
            <person name="Thomas B.C."/>
            <person name="Singh A."/>
            <person name="Wilkins M.J."/>
            <person name="Karaoz U."/>
            <person name="Brodie E.L."/>
            <person name="Williams K.H."/>
            <person name="Hubbard S.S."/>
            <person name="Banfield J.F."/>
        </authorList>
    </citation>
    <scope>NUCLEOTIDE SEQUENCE [LARGE SCALE GENOMIC DNA]</scope>
</reference>
<evidence type="ECO:0000256" key="1">
    <source>
        <dbReference type="ARBA" id="ARBA00022603"/>
    </source>
</evidence>
<dbReference type="InterPro" id="IPR004398">
    <property type="entry name" value="RNA_MeTrfase_RsmD"/>
</dbReference>
<keyword evidence="1 3" id="KW-0489">Methyltransferase</keyword>
<dbReference type="Pfam" id="PF03602">
    <property type="entry name" value="Cons_hypoth95"/>
    <property type="match status" value="1"/>
</dbReference>
<dbReference type="PANTHER" id="PTHR43542:SF1">
    <property type="entry name" value="METHYLTRANSFERASE"/>
    <property type="match status" value="1"/>
</dbReference>
<dbReference type="NCBIfam" id="TIGR00095">
    <property type="entry name" value="16S rRNA (guanine(966)-N(2))-methyltransferase RsmD"/>
    <property type="match status" value="1"/>
</dbReference>
<name>A0A1F4T5X5_UNCSA</name>
<comment type="caution">
    <text evidence="3">The sequence shown here is derived from an EMBL/GenBank/DDBJ whole genome shotgun (WGS) entry which is preliminary data.</text>
</comment>
<evidence type="ECO:0000313" key="4">
    <source>
        <dbReference type="Proteomes" id="UP000178602"/>
    </source>
</evidence>